<evidence type="ECO:0000256" key="1">
    <source>
        <dbReference type="ARBA" id="ARBA00002411"/>
    </source>
</evidence>
<dbReference type="EMBL" id="HACG01023778">
    <property type="protein sequence ID" value="CEK70643.1"/>
    <property type="molecule type" value="Transcribed_RNA"/>
</dbReference>
<comment type="function">
    <text evidence="1">Small GTPase required for proper localization of RNA polymerase II (RNAPII). May act at an RNAP assembly step prior to nuclear import.</text>
</comment>
<dbReference type="Gene3D" id="3.40.50.300">
    <property type="entry name" value="P-loop containing nucleotide triphosphate hydrolases"/>
    <property type="match status" value="1"/>
</dbReference>
<dbReference type="PANTHER" id="PTHR21231">
    <property type="entry name" value="XPA-BINDING PROTEIN 1-RELATED"/>
    <property type="match status" value="1"/>
</dbReference>
<comment type="similarity">
    <text evidence="2 7">Belongs to the GPN-loop GTPase family.</text>
</comment>
<dbReference type="SUPFAM" id="SSF52540">
    <property type="entry name" value="P-loop containing nucleoside triphosphate hydrolases"/>
    <property type="match status" value="1"/>
</dbReference>
<dbReference type="AlphaFoldDB" id="A0A0B6ZQ01"/>
<comment type="subunit">
    <text evidence="7">Binds to RNA polymerase II (RNAPII).</text>
</comment>
<dbReference type="Pfam" id="PF03029">
    <property type="entry name" value="ATP_bind_1"/>
    <property type="match status" value="1"/>
</dbReference>
<dbReference type="GO" id="GO:0003924">
    <property type="term" value="F:GTPase activity"/>
    <property type="evidence" value="ECO:0007669"/>
    <property type="project" value="TreeGrafter"/>
</dbReference>
<gene>
    <name evidence="9" type="primary">ORF75049</name>
</gene>
<dbReference type="InterPro" id="IPR030228">
    <property type="entry name" value="Gpn3"/>
</dbReference>
<keyword evidence="5 7" id="KW-0378">Hydrolase</keyword>
<name>A0A0B6ZQ01_9EUPU</name>
<protein>
    <recommendedName>
        <fullName evidence="3 7">GPN-loop GTPase 3</fullName>
    </recommendedName>
</protein>
<keyword evidence="6 7" id="KW-0342">GTP-binding</keyword>
<keyword evidence="4 7" id="KW-0547">Nucleotide-binding</keyword>
<evidence type="ECO:0000256" key="4">
    <source>
        <dbReference type="ARBA" id="ARBA00022741"/>
    </source>
</evidence>
<evidence type="ECO:0000256" key="6">
    <source>
        <dbReference type="ARBA" id="ARBA00023134"/>
    </source>
</evidence>
<proteinExistence type="inferred from homology"/>
<reference evidence="9" key="1">
    <citation type="submission" date="2014-12" db="EMBL/GenBank/DDBJ databases">
        <title>Insight into the proteome of Arion vulgaris.</title>
        <authorList>
            <person name="Aradska J."/>
            <person name="Bulat T."/>
            <person name="Smidak R."/>
            <person name="Sarate P."/>
            <person name="Gangsoo J."/>
            <person name="Sialana F."/>
            <person name="Bilban M."/>
            <person name="Lubec G."/>
        </authorList>
    </citation>
    <scope>NUCLEOTIDE SEQUENCE</scope>
    <source>
        <tissue evidence="9">Skin</tissue>
    </source>
</reference>
<comment type="function">
    <text evidence="7">Small GTPase required for proper nuclear import of RNA polymerase II and III (RNAPII and RNAPIII). May act at an RNAP assembly step prior to nuclear import.</text>
</comment>
<organism evidence="9">
    <name type="scientific">Arion vulgaris</name>
    <dbReference type="NCBI Taxonomy" id="1028688"/>
    <lineage>
        <taxon>Eukaryota</taxon>
        <taxon>Metazoa</taxon>
        <taxon>Spiralia</taxon>
        <taxon>Lophotrochozoa</taxon>
        <taxon>Mollusca</taxon>
        <taxon>Gastropoda</taxon>
        <taxon>Heterobranchia</taxon>
        <taxon>Euthyneura</taxon>
        <taxon>Panpulmonata</taxon>
        <taxon>Eupulmonata</taxon>
        <taxon>Stylommatophora</taxon>
        <taxon>Helicina</taxon>
        <taxon>Arionoidea</taxon>
        <taxon>Arionidae</taxon>
        <taxon>Arion</taxon>
    </lineage>
</organism>
<dbReference type="InterPro" id="IPR004130">
    <property type="entry name" value="Gpn"/>
</dbReference>
<dbReference type="PANTHER" id="PTHR21231:SF7">
    <property type="entry name" value="GPN-LOOP GTPASE 3"/>
    <property type="match status" value="1"/>
</dbReference>
<evidence type="ECO:0000313" key="9">
    <source>
        <dbReference type="EMBL" id="CEK70643.1"/>
    </source>
</evidence>
<feature type="compositionally biased region" description="Basic and acidic residues" evidence="8">
    <location>
        <begin position="259"/>
        <end position="268"/>
    </location>
</feature>
<evidence type="ECO:0000256" key="8">
    <source>
        <dbReference type="SAM" id="MobiDB-lite"/>
    </source>
</evidence>
<sequence>MPRYAQLVIGPAGSGKSTYCSKLAEHCENIRRSVQVVNLDPAAEYFNYTVQADIRDLIQIDDAMEDTSLNFGPNGGLVFCMEYLANNFDWLHEQLEEQEDDYILFDCPGQIELYTHIPVMKQLVEKLQSWDFRVCAVFLLDAQFLVDAAKFVSGSLTALSTMVNLEIPHVNVLTKIDLLSKSAKKHIDRYLEPELSTLLLEEFQEQEFGAKFHSLNKAMAQLLDDFSLVHFLPLDYSEEEDINDLLIHIDMTIQYGEDLEPKEMKDPIEPEENADSGGFDSGLD</sequence>
<evidence type="ECO:0000256" key="7">
    <source>
        <dbReference type="RuleBase" id="RU365059"/>
    </source>
</evidence>
<accession>A0A0B6ZQ01</accession>
<evidence type="ECO:0000256" key="5">
    <source>
        <dbReference type="ARBA" id="ARBA00022801"/>
    </source>
</evidence>
<evidence type="ECO:0000256" key="3">
    <source>
        <dbReference type="ARBA" id="ARBA00014587"/>
    </source>
</evidence>
<dbReference type="CDD" id="cd17872">
    <property type="entry name" value="GPN3"/>
    <property type="match status" value="1"/>
</dbReference>
<dbReference type="FunFam" id="3.40.50.300:FF:000616">
    <property type="entry name" value="GPN-loop GTPase 3"/>
    <property type="match status" value="1"/>
</dbReference>
<evidence type="ECO:0000256" key="2">
    <source>
        <dbReference type="ARBA" id="ARBA00005290"/>
    </source>
</evidence>
<dbReference type="GO" id="GO:0005525">
    <property type="term" value="F:GTP binding"/>
    <property type="evidence" value="ECO:0007669"/>
    <property type="project" value="UniProtKB-KW"/>
</dbReference>
<dbReference type="InterPro" id="IPR027417">
    <property type="entry name" value="P-loop_NTPase"/>
</dbReference>
<feature type="region of interest" description="Disordered" evidence="8">
    <location>
        <begin position="259"/>
        <end position="284"/>
    </location>
</feature>